<organism evidence="1 2">
    <name type="scientific">Pseudomonas fluorescens</name>
    <dbReference type="NCBI Taxonomy" id="294"/>
    <lineage>
        <taxon>Bacteria</taxon>
        <taxon>Pseudomonadati</taxon>
        <taxon>Pseudomonadota</taxon>
        <taxon>Gammaproteobacteria</taxon>
        <taxon>Pseudomonadales</taxon>
        <taxon>Pseudomonadaceae</taxon>
        <taxon>Pseudomonas</taxon>
    </lineage>
</organism>
<comment type="caution">
    <text evidence="1">The sequence shown here is derived from an EMBL/GenBank/DDBJ whole genome shotgun (WGS) entry which is preliminary data.</text>
</comment>
<dbReference type="EMBL" id="CABVIE010000003">
    <property type="protein sequence ID" value="VVO71511.1"/>
    <property type="molecule type" value="Genomic_DNA"/>
</dbReference>
<evidence type="ECO:0000313" key="2">
    <source>
        <dbReference type="Proteomes" id="UP000325723"/>
    </source>
</evidence>
<protein>
    <submittedName>
        <fullName evidence="1">Uncharacterized protein</fullName>
    </submittedName>
</protein>
<proteinExistence type="predicted"/>
<name>A0A8H2NQY9_PSEFL</name>
<dbReference type="AlphaFoldDB" id="A0A8H2NQY9"/>
<dbReference type="Proteomes" id="UP000325723">
    <property type="component" value="Unassembled WGS sequence"/>
</dbReference>
<reference evidence="1 2" key="1">
    <citation type="submission" date="2019-09" db="EMBL/GenBank/DDBJ databases">
        <authorList>
            <person name="Chandra G."/>
            <person name="Truman W A."/>
        </authorList>
    </citation>
    <scope>NUCLEOTIDE SEQUENCE [LARGE SCALE GENOMIC DNA]</scope>
    <source>
        <strain evidence="1">PS900</strain>
    </source>
</reference>
<accession>A0A8H2NQY9</accession>
<evidence type="ECO:0000313" key="1">
    <source>
        <dbReference type="EMBL" id="VVO71511.1"/>
    </source>
</evidence>
<gene>
    <name evidence="1" type="ORF">PS900_01332</name>
</gene>
<sequence length="46" mass="5434">MMVRQRLAQVWVQAGVLSAHLYLLPVARLEAMKLLMTYVIKFQLRF</sequence>